<evidence type="ECO:0000313" key="11">
    <source>
        <dbReference type="Proteomes" id="UP000030378"/>
    </source>
</evidence>
<evidence type="ECO:0000313" key="12">
    <source>
        <dbReference type="Proteomes" id="UP000037482"/>
    </source>
</evidence>
<dbReference type="STRING" id="273526.SMDB11_1863"/>
<reference evidence="11" key="5">
    <citation type="submission" date="2017-12" db="EMBL/GenBank/DDBJ databases">
        <title>FDA dAtabase for Regulatory Grade micrObial Sequences (FDA-ARGOS): Supporting development and validation of Infectious Disease Dx tests.</title>
        <authorList>
            <person name="Campos J."/>
            <person name="Goldberg B."/>
            <person name="Tallon L."/>
            <person name="Sadzewicz L."/>
            <person name="Sengamalay N."/>
            <person name="Ott S."/>
            <person name="Godinez A."/>
            <person name="Nagaraj S."/>
            <person name="Vavikolanu K."/>
            <person name="Vyas G."/>
            <person name="Nadendla S."/>
            <person name="Aluvathingal J."/>
            <person name="Geyer C."/>
            <person name="Nandy P."/>
            <person name="Hobson J."/>
            <person name="Sichtig H."/>
        </authorList>
    </citation>
    <scope>NUCLEOTIDE SEQUENCE [LARGE SCALE GENOMIC DNA]</scope>
    <source>
        <strain evidence="11">FDAARGOS_79</strain>
    </source>
</reference>
<evidence type="ECO:0000313" key="8">
    <source>
        <dbReference type="EMBL" id="PYA54121.1"/>
    </source>
</evidence>
<evidence type="ECO:0000313" key="14">
    <source>
        <dbReference type="Proteomes" id="UP000237365"/>
    </source>
</evidence>
<evidence type="ECO:0000313" key="3">
    <source>
        <dbReference type="EMBL" id="MEX3186882.1"/>
    </source>
</evidence>
<dbReference type="EMBL" id="VOUQ01000002">
    <property type="protein sequence ID" value="TXE36503.1"/>
    <property type="molecule type" value="Genomic_DNA"/>
</dbReference>
<dbReference type="Proteomes" id="UP000037482">
    <property type="component" value="Unassembled WGS sequence"/>
</dbReference>
<evidence type="ECO:0000313" key="17">
    <source>
        <dbReference type="Proteomes" id="UP000254765"/>
    </source>
</evidence>
<reference evidence="8" key="8">
    <citation type="submission" date="2018-06" db="EMBL/GenBank/DDBJ databases">
        <title>Serratia marcescens genome sequencing and assembly.</title>
        <authorList>
            <person name="Martins R.C.R."/>
            <person name="Perdigao-Neto L.V."/>
            <person name="Costa S.F."/>
            <person name="Levin A.S.S."/>
        </authorList>
    </citation>
    <scope>NUCLEOTIDE SEQUENCE</scope>
    <source>
        <strain evidence="8">1283</strain>
    </source>
</reference>
<dbReference type="AlphaFoldDB" id="A0A086FC45"/>
<dbReference type="Proteomes" id="UP000321126">
    <property type="component" value="Unassembled WGS sequence"/>
</dbReference>
<organism evidence="10 18">
    <name type="scientific">Serratia marcescens</name>
    <dbReference type="NCBI Taxonomy" id="615"/>
    <lineage>
        <taxon>Bacteria</taxon>
        <taxon>Pseudomonadati</taxon>
        <taxon>Pseudomonadota</taxon>
        <taxon>Gammaproteobacteria</taxon>
        <taxon>Enterobacterales</taxon>
        <taxon>Yersiniaceae</taxon>
        <taxon>Serratia</taxon>
    </lineage>
</organism>
<dbReference type="EMBL" id="JTBC02000002">
    <property type="protein sequence ID" value="PNO70319.1"/>
    <property type="molecule type" value="Genomic_DNA"/>
</dbReference>
<reference evidence="10 18" key="11">
    <citation type="submission" date="2019-07" db="EMBL/GenBank/DDBJ databases">
        <title>Serratia strains were isolated from fresh produce.</title>
        <authorList>
            <person name="Cho G.-S."/>
            <person name="Stein M."/>
            <person name="Lee W."/>
            <person name="Suh S.H."/>
            <person name="Franz C.M.A.P."/>
        </authorList>
    </citation>
    <scope>NUCLEOTIDE SEQUENCE [LARGE SCALE GENOMIC DNA]</scope>
    <source>
        <strain evidence="10 18">S16</strain>
    </source>
</reference>
<dbReference type="EMBL" id="LJEX02000136">
    <property type="protein sequence ID" value="OCO80389.1"/>
    <property type="molecule type" value="Genomic_DNA"/>
</dbReference>
<evidence type="ECO:0000313" key="19">
    <source>
        <dbReference type="Proteomes" id="UP000443014"/>
    </source>
</evidence>
<reference evidence="7" key="6">
    <citation type="submission" date="2018-01" db="EMBL/GenBank/DDBJ databases">
        <title>The opportunistic pathogen Serratia marcescens is an overlooked threat to honeybees.</title>
        <authorList>
            <person name="Raymann K."/>
            <person name="Shaffer Z."/>
            <person name="Coon K."/>
            <person name="Salisbury S."/>
            <person name="Moran N.A."/>
        </authorList>
    </citation>
    <scope>NUCLEOTIDE SEQUENCE [LARGE SCALE GENOMIC DNA]</scope>
    <source>
        <strain evidence="7">KZ19</strain>
    </source>
</reference>
<accession>A0A656VJI6</accession>
<reference evidence="8" key="9">
    <citation type="submission" date="2018-06" db="EMBL/GenBank/DDBJ databases">
        <authorList>
            <person name="Martins R.C."/>
            <person name="Perdigao-Neto L.V."/>
            <person name="Costa S.F."/>
            <person name="Levin A.S.S."/>
        </authorList>
    </citation>
    <scope>NUCLEOTIDE SEQUENCE</scope>
    <source>
        <strain evidence="8">1283</strain>
    </source>
</reference>
<reference evidence="13" key="2">
    <citation type="submission" date="2016-04" db="EMBL/GenBank/DDBJ databases">
        <authorList>
            <person name="Osei Sekyere J."/>
            <person name="Sivertsen A."/>
            <person name="Pedersen A.T."/>
            <person name="Sundsfjord A."/>
        </authorList>
    </citation>
    <scope>NUCLEOTIDE SEQUENCE [LARGE SCALE GENOMIC DNA]</scope>
    <source>
        <strain evidence="13">945174350</strain>
    </source>
</reference>
<dbReference type="EMBL" id="WNKC01000002">
    <property type="protein sequence ID" value="MVF04446.1"/>
    <property type="molecule type" value="Genomic_DNA"/>
</dbReference>
<evidence type="ECO:0000313" key="4">
    <source>
        <dbReference type="EMBL" id="MVF04446.1"/>
    </source>
</evidence>
<dbReference type="Proteomes" id="UP000254765">
    <property type="component" value="Unassembled WGS sequence"/>
</dbReference>
<dbReference type="Proteomes" id="UP000050489">
    <property type="component" value="Unassembled WGS sequence"/>
</dbReference>
<dbReference type="EMBL" id="PQGI02000001">
    <property type="protein sequence ID" value="MEX3186882.1"/>
    <property type="molecule type" value="Genomic_DNA"/>
</dbReference>
<reference evidence="1 15" key="7">
    <citation type="submission" date="2018-05" db="EMBL/GenBank/DDBJ databases">
        <title>Klebsiella quasipneumonaiae provides a window into carbapenemase gene transfer, plasmid rearrangements and nosocomial acquisition from the hospital environment.</title>
        <authorList>
            <person name="Mathers A.J."/>
            <person name="Vegesana K."/>
            <person name="Stoesser N."/>
            <person name="Crook D."/>
            <person name="Vaughan A."/>
            <person name="Barry K."/>
            <person name="Parikh H."/>
            <person name="Sebra R."/>
            <person name="Kotay S."/>
            <person name="Walker A.S."/>
            <person name="Sheppard A.E."/>
        </authorList>
    </citation>
    <scope>NUCLEOTIDE SEQUENCE [LARGE SCALE GENOMIC DNA]</scope>
    <source>
        <strain evidence="1 15">CAV1761</strain>
    </source>
</reference>
<accession>A0A3E2EJU8</accession>
<dbReference type="Proteomes" id="UP000247823">
    <property type="component" value="Unassembled WGS sequence"/>
</dbReference>
<protein>
    <submittedName>
        <fullName evidence="10">Uncharacterized protein</fullName>
    </submittedName>
</protein>
<evidence type="ECO:0000313" key="1">
    <source>
        <dbReference type="EMBL" id="AWL71120.1"/>
    </source>
</evidence>
<evidence type="ECO:0000313" key="15">
    <source>
        <dbReference type="Proteomes" id="UP000245399"/>
    </source>
</evidence>
<evidence type="ECO:0000313" key="13">
    <source>
        <dbReference type="Proteomes" id="UP000050489"/>
    </source>
</evidence>
<evidence type="ECO:0000313" key="16">
    <source>
        <dbReference type="Proteomes" id="UP000247823"/>
    </source>
</evidence>
<proteinExistence type="predicted"/>
<dbReference type="EMBL" id="PQGI01000001">
    <property type="protein sequence ID" value="POP18564.1"/>
    <property type="molecule type" value="Genomic_DNA"/>
</dbReference>
<gene>
    <name evidence="2" type="ORF">AB868_03198</name>
    <name evidence="5" type="ORF">AN695_0205775</name>
    <name evidence="3" type="ORF">C3R40_009660</name>
    <name evidence="7" type="ORF">C3R40_01270</name>
    <name evidence="1" type="ORF">DKC05_27465</name>
    <name evidence="8" type="ORF">DMW51_28695</name>
    <name evidence="10" type="ORF">FOT62_05865</name>
    <name evidence="4" type="ORF">GMA22_14410</name>
    <name evidence="6" type="ORF">MC70_010020</name>
    <name evidence="9" type="ORF">NCTC10211_03730</name>
</gene>
<dbReference type="Proteomes" id="UP000237365">
    <property type="component" value="Unassembled WGS sequence"/>
</dbReference>
<dbReference type="EMBL" id="QJQB01000644">
    <property type="protein sequence ID" value="PYA54121.1"/>
    <property type="molecule type" value="Genomic_DNA"/>
</dbReference>
<dbReference type="EMBL" id="UGYK01000002">
    <property type="protein sequence ID" value="SUI61746.1"/>
    <property type="molecule type" value="Genomic_DNA"/>
</dbReference>
<evidence type="ECO:0000313" key="9">
    <source>
        <dbReference type="EMBL" id="SUI61746.1"/>
    </source>
</evidence>
<dbReference type="OrthoDB" id="6539632at2"/>
<evidence type="ECO:0000313" key="6">
    <source>
        <dbReference type="EMBL" id="PNO70319.1"/>
    </source>
</evidence>
<reference evidence="5" key="3">
    <citation type="journal article" date="2017" name="PLoS ONE">
        <title>Genomic and phenotypic characterisation of fluoroquinolone resistance mechanisms in Enterobacteriaceae in Durban, South Africa.</title>
        <authorList>
            <person name="Osei Sekyere J."/>
            <person name="Amoako D.G."/>
        </authorList>
    </citation>
    <scope>NUCLEOTIDE SEQUENCE</scope>
    <source>
        <strain evidence="5">945174350</strain>
    </source>
</reference>
<dbReference type="GeneID" id="98188541"/>
<dbReference type="EMBL" id="CP029449">
    <property type="protein sequence ID" value="AWL71120.1"/>
    <property type="molecule type" value="Genomic_DNA"/>
</dbReference>
<reference evidence="3 14" key="14">
    <citation type="submission" date="2024-07" db="EMBL/GenBank/DDBJ databases">
        <authorList>
            <person name="Raymann K."/>
        </authorList>
    </citation>
    <scope>NUCLEOTIDE SEQUENCE [LARGE SCALE GENOMIC DNA]</scope>
    <source>
        <strain evidence="3 14">KZ19</strain>
    </source>
</reference>
<dbReference type="RefSeq" id="WP_004930507.1">
    <property type="nucleotide sequence ID" value="NZ_ABLCUZ020000001.1"/>
</dbReference>
<evidence type="ECO:0000313" key="10">
    <source>
        <dbReference type="EMBL" id="TXE36503.1"/>
    </source>
</evidence>
<sequence length="82" mass="9321">MLRDHLKINASDTLEKISNIHLQNQGQEEISEFVVKNAAGLQIGKVSVHDRFSTRRSYPTSYRITQTDMSGRVVVDAMRDCL</sequence>
<reference evidence="2 12" key="1">
    <citation type="submission" date="2015-06" db="EMBL/GenBank/DDBJ databases">
        <title>Draft Genome of Serratia marcescens Strain AH0650_Sm1.</title>
        <authorList>
            <person name="Wan Y."/>
            <person name="Gorrie C."/>
            <person name="Holt K."/>
        </authorList>
    </citation>
    <scope>NUCLEOTIDE SEQUENCE [LARGE SCALE GENOMIC DNA]</scope>
    <source>
        <strain evidence="2 12">AH0650_Sm1</strain>
    </source>
</reference>
<dbReference type="EMBL" id="LFJS01000012">
    <property type="protein sequence ID" value="KMU52444.1"/>
    <property type="molecule type" value="Genomic_DNA"/>
</dbReference>
<evidence type="ECO:0000313" key="7">
    <source>
        <dbReference type="EMBL" id="POP18564.1"/>
    </source>
</evidence>
<dbReference type="Proteomes" id="UP000030378">
    <property type="component" value="Unassembled WGS sequence"/>
</dbReference>
<evidence type="ECO:0000313" key="5">
    <source>
        <dbReference type="EMBL" id="OCO80389.1"/>
    </source>
</evidence>
<reference evidence="9 17" key="10">
    <citation type="submission" date="2018-06" db="EMBL/GenBank/DDBJ databases">
        <authorList>
            <consortium name="Pathogen Informatics"/>
            <person name="Doyle S."/>
        </authorList>
    </citation>
    <scope>NUCLEOTIDE SEQUENCE [LARGE SCALE GENOMIC DNA]</scope>
    <source>
        <strain evidence="9 17">NCTC10211</strain>
    </source>
</reference>
<dbReference type="Proteomes" id="UP000443014">
    <property type="component" value="Unassembled WGS sequence"/>
</dbReference>
<reference evidence="6" key="4">
    <citation type="submission" date="2017-12" db="EMBL/GenBank/DDBJ databases">
        <title>FDA dAtabase for Regulatory Grade micrObial Sequences (FDA-ARGOS): Supporting development and validation of Infectious Disease Dx tests.</title>
        <authorList>
            <person name="Campos J."/>
            <person name="Goldberg B."/>
            <person name="Tallon L.J."/>
            <person name="Sadzewicz L."/>
            <person name="Sengamalay N."/>
            <person name="Ott S."/>
            <person name="Godinez A."/>
            <person name="Nagaraj S."/>
            <person name="Vavikolanu K."/>
            <person name="Vyas G."/>
            <person name="Nadendla S."/>
            <person name="Aluvathingal J."/>
            <person name="Geyer C."/>
            <person name="Nandy P."/>
            <person name="Hobson J."/>
            <person name="Sichtig H."/>
        </authorList>
    </citation>
    <scope>NUCLEOTIDE SEQUENCE</scope>
    <source>
        <strain evidence="6">FDAARGOS_79</strain>
    </source>
</reference>
<reference evidence="3 14" key="13">
    <citation type="submission" date="2024-07" db="EMBL/GenBank/DDBJ databases">
        <title>Making a pathogen? Evaluating the impact of protist predation on the evolution of virulence in Serratia marcescens.</title>
        <authorList>
            <person name="Hopkins H."/>
            <person name="Lopezguerra C."/>
            <person name="Lau M.-J."/>
        </authorList>
    </citation>
    <scope>NUCLEOTIDE SEQUENCE [LARGE SCALE GENOMIC DNA]</scope>
    <source>
        <strain evidence="3 14">KZ19</strain>
    </source>
</reference>
<keyword evidence="16" id="KW-1185">Reference proteome</keyword>
<evidence type="ECO:0000313" key="2">
    <source>
        <dbReference type="EMBL" id="KMU52444.1"/>
    </source>
</evidence>
<accession>A0A086FC45</accession>
<reference evidence="4 19" key="12">
    <citation type="submission" date="2019-11" db="EMBL/GenBank/DDBJ databases">
        <title>Whole genome sequence of a plant growth promoting strain Serratia marcescens BTL07 isolated from the rhizoplane of Chili (Capsicum annuum).</title>
        <authorList>
            <person name="Dutta S."/>
            <person name="Khatun A."/>
            <person name="Gupta D.R."/>
            <person name="Surovy M.Z."/>
            <person name="Rahman M.M."/>
            <person name="Mahmud N.U."/>
            <person name="Emes R."/>
            <person name="Warry A."/>
            <person name="West H."/>
            <person name="Clarke M.L."/>
            <person name="Islam M.T."/>
        </authorList>
    </citation>
    <scope>NUCLEOTIDE SEQUENCE [LARGE SCALE GENOMIC DNA]</scope>
    <source>
        <strain evidence="4 19">BTL07</strain>
    </source>
</reference>
<evidence type="ECO:0000313" key="18">
    <source>
        <dbReference type="Proteomes" id="UP000321126"/>
    </source>
</evidence>
<name>A0A086FC45_SERMA</name>
<dbReference type="Proteomes" id="UP000245399">
    <property type="component" value="Chromosome"/>
</dbReference>